<name>A0A8J1UD04_OWEFU</name>
<proteinExistence type="predicted"/>
<dbReference type="EMBL" id="CAIIXF020000006">
    <property type="protein sequence ID" value="CAH1785296.1"/>
    <property type="molecule type" value="Genomic_DNA"/>
</dbReference>
<dbReference type="InterPro" id="IPR050373">
    <property type="entry name" value="Fibrinogen_C-term_domain"/>
</dbReference>
<dbReference type="AlphaFoldDB" id="A0A8J1UD04"/>
<keyword evidence="2" id="KW-0472">Membrane</keyword>
<dbReference type="Proteomes" id="UP000749559">
    <property type="component" value="Unassembled WGS sequence"/>
</dbReference>
<reference evidence="3" key="1">
    <citation type="submission" date="2022-03" db="EMBL/GenBank/DDBJ databases">
        <authorList>
            <person name="Martin C."/>
        </authorList>
    </citation>
    <scope>NUCLEOTIDE SEQUENCE</scope>
</reference>
<evidence type="ECO:0000256" key="2">
    <source>
        <dbReference type="SAM" id="Phobius"/>
    </source>
</evidence>
<feature type="region of interest" description="Disordered" evidence="1">
    <location>
        <begin position="147"/>
        <end position="169"/>
    </location>
</feature>
<keyword evidence="2" id="KW-0812">Transmembrane</keyword>
<dbReference type="SMART" id="SM00186">
    <property type="entry name" value="FBG"/>
    <property type="match status" value="1"/>
</dbReference>
<dbReference type="GO" id="GO:0005615">
    <property type="term" value="C:extracellular space"/>
    <property type="evidence" value="ECO:0007669"/>
    <property type="project" value="TreeGrafter"/>
</dbReference>
<evidence type="ECO:0000256" key="1">
    <source>
        <dbReference type="SAM" id="MobiDB-lite"/>
    </source>
</evidence>
<dbReference type="SUPFAM" id="SSF56496">
    <property type="entry name" value="Fibrinogen C-terminal domain-like"/>
    <property type="match status" value="1"/>
</dbReference>
<accession>A0A8J1UD04</accession>
<dbReference type="InterPro" id="IPR002181">
    <property type="entry name" value="Fibrinogen_a/b/g_C_dom"/>
</dbReference>
<dbReference type="Gene3D" id="3.90.215.10">
    <property type="entry name" value="Gamma Fibrinogen, chain A, domain 1"/>
    <property type="match status" value="1"/>
</dbReference>
<organism evidence="3 4">
    <name type="scientific">Owenia fusiformis</name>
    <name type="common">Polychaete worm</name>
    <dbReference type="NCBI Taxonomy" id="6347"/>
    <lineage>
        <taxon>Eukaryota</taxon>
        <taxon>Metazoa</taxon>
        <taxon>Spiralia</taxon>
        <taxon>Lophotrochozoa</taxon>
        <taxon>Annelida</taxon>
        <taxon>Polychaeta</taxon>
        <taxon>Sedentaria</taxon>
        <taxon>Canalipalpata</taxon>
        <taxon>Sabellida</taxon>
        <taxon>Oweniida</taxon>
        <taxon>Oweniidae</taxon>
        <taxon>Owenia</taxon>
    </lineage>
</organism>
<dbReference type="OrthoDB" id="6484186at2759"/>
<dbReference type="InterPro" id="IPR036056">
    <property type="entry name" value="Fibrinogen-like_C"/>
</dbReference>
<feature type="transmembrane region" description="Helical" evidence="2">
    <location>
        <begin position="75"/>
        <end position="101"/>
    </location>
</feature>
<evidence type="ECO:0000313" key="3">
    <source>
        <dbReference type="EMBL" id="CAH1785296.1"/>
    </source>
</evidence>
<evidence type="ECO:0000313" key="4">
    <source>
        <dbReference type="Proteomes" id="UP000749559"/>
    </source>
</evidence>
<dbReference type="Pfam" id="PF00147">
    <property type="entry name" value="Fibrinogen_C"/>
    <property type="match status" value="1"/>
</dbReference>
<keyword evidence="4" id="KW-1185">Reference proteome</keyword>
<sequence>MAANSPDNARNSTGYMLPIEMTHKPQISQTKEDNDVYTTLDETIDAYSNRKVTNRSQPEERVILKKGSSNKRGMLIVIAVIVILILLGVCLVTGMAVGGFFNGDQEGILDGLTGDITGLNKELVKLNNQTNLILDKLEHNLANQSKAQEDTKIDIPDPETDVSNPDTRNVPVGKDCLGQSNGLIIVQTRENRRFVARCEDEWLIIANRFDGSQSFELLWNSYKNGFGNILGEYFLGLDNIVSMLQQKRYKARFELTRWDNETETSAGEVRYAEYTTFDIRDETDKYRLNIDGYTGTAGDSMSASNHMQFTTKDNDNDKSSGNCAVYHLGPWWYGACGGQGSVFGTYSDGPICISGEYDCVTWYEWPENLIVNKTNEASSFKEMKIKLKPLF</sequence>
<gene>
    <name evidence="3" type="ORF">OFUS_LOCUS11371</name>
</gene>
<comment type="caution">
    <text evidence="3">The sequence shown here is derived from an EMBL/GenBank/DDBJ whole genome shotgun (WGS) entry which is preliminary data.</text>
</comment>
<dbReference type="PANTHER" id="PTHR19143">
    <property type="entry name" value="FIBRINOGEN/TENASCIN/ANGIOPOEITIN"/>
    <property type="match status" value="1"/>
</dbReference>
<dbReference type="InterPro" id="IPR014716">
    <property type="entry name" value="Fibrinogen_a/b/g_C_1"/>
</dbReference>
<dbReference type="PROSITE" id="PS51406">
    <property type="entry name" value="FIBRINOGEN_C_2"/>
    <property type="match status" value="1"/>
</dbReference>
<protein>
    <submittedName>
        <fullName evidence="3">Uncharacterized protein</fullName>
    </submittedName>
</protein>
<keyword evidence="2" id="KW-1133">Transmembrane helix</keyword>
<dbReference type="PANTHER" id="PTHR19143:SF327">
    <property type="entry name" value="FI21813P1-RELATED"/>
    <property type="match status" value="1"/>
</dbReference>